<reference evidence="2" key="1">
    <citation type="submission" date="2022-10" db="EMBL/GenBank/DDBJ databases">
        <title>Adaptive evolution leads to modifications in subtelomeric GC content in a zoonotic Cryptosporidium species.</title>
        <authorList>
            <person name="Li J."/>
            <person name="Feng Y."/>
            <person name="Xiao L."/>
        </authorList>
    </citation>
    <scope>NUCLEOTIDE SEQUENCE</scope>
    <source>
        <strain evidence="2">33844</strain>
    </source>
</reference>
<dbReference type="EMBL" id="JAPCXC010000104">
    <property type="protein sequence ID" value="KAJ1605245.1"/>
    <property type="molecule type" value="Genomic_DNA"/>
</dbReference>
<evidence type="ECO:0000256" key="1">
    <source>
        <dbReference type="SAM" id="MobiDB-lite"/>
    </source>
</evidence>
<feature type="region of interest" description="Disordered" evidence="1">
    <location>
        <begin position="1"/>
        <end position="96"/>
    </location>
</feature>
<organism evidence="2">
    <name type="scientific">Cryptosporidium canis</name>
    <dbReference type="NCBI Taxonomy" id="195482"/>
    <lineage>
        <taxon>Eukaryota</taxon>
        <taxon>Sar</taxon>
        <taxon>Alveolata</taxon>
        <taxon>Apicomplexa</taxon>
        <taxon>Conoidasida</taxon>
        <taxon>Coccidia</taxon>
        <taxon>Eucoccidiorida</taxon>
        <taxon>Eimeriorina</taxon>
        <taxon>Cryptosporidiidae</taxon>
        <taxon>Cryptosporidium</taxon>
    </lineage>
</organism>
<accession>A0A9D5DEP3</accession>
<feature type="compositionally biased region" description="Basic and acidic residues" evidence="1">
    <location>
        <begin position="16"/>
        <end position="40"/>
    </location>
</feature>
<comment type="caution">
    <text evidence="2">The sequence shown here is derived from an EMBL/GenBank/DDBJ whole genome shotgun (WGS) entry which is preliminary data.</text>
</comment>
<sequence length="142" mass="15682">EILGELEPGLGAQSADHYKVSNDVGGQRRDEGQDEPDARNAAKGPGRRQSPAGRVEQKTNQQEGLCKERNKGAGDVRDRCKRKVSEQGLAERRHDPVSNEVQQYGHGRRQAAPALANYLQNGVQIGRRGVERSHQRRVPLGE</sequence>
<dbReference type="Proteomes" id="UP001067231">
    <property type="component" value="Unassembled WGS sequence"/>
</dbReference>
<name>A0A9D5DEP3_9CRYT</name>
<protein>
    <submittedName>
        <fullName evidence="2">Uncharacterized protein</fullName>
    </submittedName>
</protein>
<feature type="compositionally biased region" description="Basic and acidic residues" evidence="1">
    <location>
        <begin position="65"/>
        <end position="96"/>
    </location>
</feature>
<gene>
    <name evidence="2" type="ORF">OJ253_3237</name>
</gene>
<dbReference type="AlphaFoldDB" id="A0A9D5DEP3"/>
<feature type="non-terminal residue" evidence="2">
    <location>
        <position position="1"/>
    </location>
</feature>
<evidence type="ECO:0000313" key="2">
    <source>
        <dbReference type="EMBL" id="KAJ1605245.1"/>
    </source>
</evidence>
<proteinExistence type="predicted"/>